<sequence>IMNKNCFYKYLFSLINITRKQFQNNNYNNNNNKQQQQQQQQQFKLLQLYQ</sequence>
<name>G0QYN2_ICHMU</name>
<protein>
    <submittedName>
        <fullName evidence="1">Uncharacterized protein</fullName>
    </submittedName>
</protein>
<evidence type="ECO:0000313" key="1">
    <source>
        <dbReference type="EMBL" id="EGR29673.1"/>
    </source>
</evidence>
<reference evidence="1 2" key="1">
    <citation type="submission" date="2011-07" db="EMBL/GenBank/DDBJ databases">
        <authorList>
            <person name="Coyne R."/>
            <person name="Brami D."/>
            <person name="Johnson J."/>
            <person name="Hostetler J."/>
            <person name="Hannick L."/>
            <person name="Clark T."/>
            <person name="Cassidy-Hanley D."/>
            <person name="Inman J."/>
        </authorList>
    </citation>
    <scope>NUCLEOTIDE SEQUENCE [LARGE SCALE GENOMIC DNA]</scope>
    <source>
        <strain evidence="1 2">G5</strain>
    </source>
</reference>
<feature type="non-terminal residue" evidence="1">
    <location>
        <position position="50"/>
    </location>
</feature>
<accession>G0QYN2</accession>
<feature type="non-terminal residue" evidence="1">
    <location>
        <position position="1"/>
    </location>
</feature>
<dbReference type="EMBL" id="GL984122">
    <property type="protein sequence ID" value="EGR29673.1"/>
    <property type="molecule type" value="Genomic_DNA"/>
</dbReference>
<evidence type="ECO:0000313" key="2">
    <source>
        <dbReference type="Proteomes" id="UP000008983"/>
    </source>
</evidence>
<proteinExistence type="predicted"/>
<keyword evidence="2" id="KW-1185">Reference proteome</keyword>
<dbReference type="GeneID" id="14905781"/>
<dbReference type="RefSeq" id="XP_004030909.1">
    <property type="nucleotide sequence ID" value="XM_004030861.1"/>
</dbReference>
<dbReference type="InParanoid" id="G0QYN2"/>
<dbReference type="AlphaFoldDB" id="G0QYN2"/>
<dbReference type="Proteomes" id="UP000008983">
    <property type="component" value="Unassembled WGS sequence"/>
</dbReference>
<gene>
    <name evidence="1" type="ORF">IMG5_151200</name>
</gene>
<organism evidence="1 2">
    <name type="scientific">Ichthyophthirius multifiliis</name>
    <name type="common">White spot disease agent</name>
    <name type="synonym">Ich</name>
    <dbReference type="NCBI Taxonomy" id="5932"/>
    <lineage>
        <taxon>Eukaryota</taxon>
        <taxon>Sar</taxon>
        <taxon>Alveolata</taxon>
        <taxon>Ciliophora</taxon>
        <taxon>Intramacronucleata</taxon>
        <taxon>Oligohymenophorea</taxon>
        <taxon>Hymenostomatida</taxon>
        <taxon>Ophryoglenina</taxon>
        <taxon>Ichthyophthirius</taxon>
    </lineage>
</organism>